<proteinExistence type="predicted"/>
<dbReference type="NCBIfam" id="NF000355">
    <property type="entry name" value="ribo_prot_ABC_F"/>
    <property type="match status" value="1"/>
</dbReference>
<feature type="compositionally biased region" description="Basic and acidic residues" evidence="5">
    <location>
        <begin position="249"/>
        <end position="265"/>
    </location>
</feature>
<evidence type="ECO:0000256" key="5">
    <source>
        <dbReference type="SAM" id="MobiDB-lite"/>
    </source>
</evidence>
<dbReference type="EMBL" id="JAHESE010000005">
    <property type="protein sequence ID" value="MBT1708260.1"/>
    <property type="molecule type" value="Genomic_DNA"/>
</dbReference>
<keyword evidence="2" id="KW-0547">Nucleotide-binding</keyword>
<dbReference type="FunFam" id="3.40.50.300:FF:001320">
    <property type="entry name" value="Heme ABC transporter ATP-binding protein"/>
    <property type="match status" value="1"/>
</dbReference>
<comment type="caution">
    <text evidence="7">The sequence shown here is derived from an EMBL/GenBank/DDBJ whole genome shotgun (WGS) entry which is preliminary data.</text>
</comment>
<name>A0AAP2DVC9_9BACT</name>
<organism evidence="7 8">
    <name type="scientific">Dawidia cretensis</name>
    <dbReference type="NCBI Taxonomy" id="2782350"/>
    <lineage>
        <taxon>Bacteria</taxon>
        <taxon>Pseudomonadati</taxon>
        <taxon>Bacteroidota</taxon>
        <taxon>Cytophagia</taxon>
        <taxon>Cytophagales</taxon>
        <taxon>Chryseotaleaceae</taxon>
        <taxon>Dawidia</taxon>
    </lineage>
</organism>
<dbReference type="Pfam" id="PF00005">
    <property type="entry name" value="ABC_tran"/>
    <property type="match status" value="2"/>
</dbReference>
<evidence type="ECO:0000256" key="4">
    <source>
        <dbReference type="SAM" id="Coils"/>
    </source>
</evidence>
<feature type="region of interest" description="Disordered" evidence="5">
    <location>
        <begin position="249"/>
        <end position="273"/>
    </location>
</feature>
<dbReference type="SUPFAM" id="SSF52540">
    <property type="entry name" value="P-loop containing nucleoside triphosphate hydrolases"/>
    <property type="match status" value="2"/>
</dbReference>
<evidence type="ECO:0000259" key="6">
    <source>
        <dbReference type="PROSITE" id="PS50893"/>
    </source>
</evidence>
<keyword evidence="8" id="KW-1185">Reference proteome</keyword>
<gene>
    <name evidence="7" type="ORF">KK062_08495</name>
</gene>
<keyword evidence="3 7" id="KW-0067">ATP-binding</keyword>
<dbReference type="GO" id="GO:0016887">
    <property type="term" value="F:ATP hydrolysis activity"/>
    <property type="evidence" value="ECO:0007669"/>
    <property type="project" value="InterPro"/>
</dbReference>
<evidence type="ECO:0000256" key="2">
    <source>
        <dbReference type="ARBA" id="ARBA00022741"/>
    </source>
</evidence>
<dbReference type="PANTHER" id="PTHR19211">
    <property type="entry name" value="ATP-BINDING TRANSPORT PROTEIN-RELATED"/>
    <property type="match status" value="1"/>
</dbReference>
<dbReference type="InterPro" id="IPR050611">
    <property type="entry name" value="ABCF"/>
</dbReference>
<dbReference type="AlphaFoldDB" id="A0AAP2DVC9"/>
<dbReference type="InterPro" id="IPR017871">
    <property type="entry name" value="ABC_transporter-like_CS"/>
</dbReference>
<dbReference type="GO" id="GO:0005524">
    <property type="term" value="F:ATP binding"/>
    <property type="evidence" value="ECO:0007669"/>
    <property type="project" value="UniProtKB-KW"/>
</dbReference>
<dbReference type="Gene3D" id="3.40.50.300">
    <property type="entry name" value="P-loop containing nucleotide triphosphate hydrolases"/>
    <property type="match status" value="2"/>
</dbReference>
<accession>A0AAP2DVC9</accession>
<reference evidence="7 8" key="1">
    <citation type="submission" date="2021-05" db="EMBL/GenBank/DDBJ databases">
        <title>A Polyphasic approach of four new species of the genus Ohtaekwangia: Ohtaekwangia histidinii sp. nov., Ohtaekwangia cretensis sp. nov., Ohtaekwangia indiensis sp. nov., Ohtaekwangia reichenbachii sp. nov. from diverse environment.</title>
        <authorList>
            <person name="Octaviana S."/>
        </authorList>
    </citation>
    <scope>NUCLEOTIDE SEQUENCE [LARGE SCALE GENOMIC DNA]</scope>
    <source>
        <strain evidence="7 8">PWU5</strain>
    </source>
</reference>
<feature type="domain" description="ABC transporter" evidence="6">
    <location>
        <begin position="2"/>
        <end position="251"/>
    </location>
</feature>
<evidence type="ECO:0000256" key="1">
    <source>
        <dbReference type="ARBA" id="ARBA00022737"/>
    </source>
</evidence>
<dbReference type="PROSITE" id="PS00211">
    <property type="entry name" value="ABC_TRANSPORTER_1"/>
    <property type="match status" value="2"/>
</dbReference>
<dbReference type="SMART" id="SM00382">
    <property type="entry name" value="AAA"/>
    <property type="match status" value="2"/>
</dbReference>
<dbReference type="CDD" id="cd03221">
    <property type="entry name" value="ABCF_EF-3"/>
    <property type="match status" value="2"/>
</dbReference>
<protein>
    <submittedName>
        <fullName evidence="7">ATP-binding cassette domain-containing protein</fullName>
    </submittedName>
</protein>
<evidence type="ECO:0000256" key="3">
    <source>
        <dbReference type="ARBA" id="ARBA00022840"/>
    </source>
</evidence>
<dbReference type="InterPro" id="IPR027417">
    <property type="entry name" value="P-loop_NTPase"/>
</dbReference>
<evidence type="ECO:0000313" key="7">
    <source>
        <dbReference type="EMBL" id="MBT1708260.1"/>
    </source>
</evidence>
<keyword evidence="1" id="KW-0677">Repeat</keyword>
<feature type="coiled-coil region" evidence="4">
    <location>
        <begin position="295"/>
        <end position="322"/>
    </location>
</feature>
<dbReference type="InterPro" id="IPR003593">
    <property type="entry name" value="AAA+_ATPase"/>
</dbReference>
<dbReference type="PROSITE" id="PS50893">
    <property type="entry name" value="ABC_TRANSPORTER_2"/>
    <property type="match status" value="2"/>
</dbReference>
<feature type="domain" description="ABC transporter" evidence="6">
    <location>
        <begin position="338"/>
        <end position="529"/>
    </location>
</feature>
<dbReference type="PANTHER" id="PTHR19211:SF6">
    <property type="entry name" value="BLL7188 PROTEIN"/>
    <property type="match status" value="1"/>
</dbReference>
<dbReference type="Proteomes" id="UP001319080">
    <property type="component" value="Unassembled WGS sequence"/>
</dbReference>
<sequence>MLTLNRVSYIHPNGDRLFENVDLAIRPHNKIALIGNNGAGKSTLLQLLAGQLRPASGTISQETKPYYVPQHTGQFNDMTVAEALHVDRPLLALQEIIAGRATDEHLAALDDDWLLEERCREAFTAWGLEDALLHRRMDSLSGGQKTKVFLAGIAIHQPDVVLLDEPSNHLDTAGREQLYHYISTTDHSLVVVSHDQTLLRLLPLVYALERRGLTLYGGDYDFYTEQKKIAEDALQHDLKSKEKALRKAKEVERESLERKQRLDARGKKKQEKAGLPTISMNTFRNNAEKSTSRMKDVHADKIQNIAQELSTLRQEIRDIDKMKIDLDDANLHHGKRLLKAHDINFAYEDRMLWQQPVSFLVTSGERVAITGGNGSGKTTLLKIILGEIQPGAGTLDRAAIRSVYIDQDYSWIDLSVTVLEQAQRVNDSKLPEHEIKIRLNRFLFSKDAWDKPCRALSGGEKMRLMLCCLTISNQAPEMIVLDEPTNNLDIQNTAILIAAIRDYRGTLIVVSHDKHFLEQVRVEREIAVY</sequence>
<evidence type="ECO:0000313" key="8">
    <source>
        <dbReference type="Proteomes" id="UP001319080"/>
    </source>
</evidence>
<keyword evidence="4" id="KW-0175">Coiled coil</keyword>
<dbReference type="InterPro" id="IPR003439">
    <property type="entry name" value="ABC_transporter-like_ATP-bd"/>
</dbReference>
<dbReference type="RefSeq" id="WP_254083850.1">
    <property type="nucleotide sequence ID" value="NZ_JAHESE010000005.1"/>
</dbReference>